<dbReference type="Pfam" id="PF01588">
    <property type="entry name" value="tRNA_bind"/>
    <property type="match status" value="1"/>
</dbReference>
<feature type="non-terminal residue" evidence="6">
    <location>
        <position position="1"/>
    </location>
</feature>
<comment type="caution">
    <text evidence="6">The sequence shown here is derived from an EMBL/GenBank/DDBJ whole genome shotgun (WGS) entry which is preliminary data.</text>
</comment>
<dbReference type="InterPro" id="IPR002547">
    <property type="entry name" value="tRNA-bd_dom"/>
</dbReference>
<dbReference type="AlphaFoldDB" id="A0A6S7IHC0"/>
<keyword evidence="6" id="KW-0436">Ligase</keyword>
<sequence>AFCEEGNITENGILSFAKFVIFPILELQGGKDFVIHRREENGGNITFKTYQDVEDTFAKKELHPQDLKNGVTTALNKLLDPIRKKFESPELQKLKQQAYPVEKVKKAKGGGSSASDRAVDPSRLDIRVGKIVFAEKHPEADTLYLEKVDVGEPAPRTVVSGLSGLYPLEKLQDRQVVVLCNLKPVNMRGIKSEAMLLCASVTGSDDKREIVPLDPPADSKPGDRVTVEGYEHDKLGEPDAQLNPKRKIFESLQPELLTSEDGIAEYKGSSMSTKLVIFIYFLINNSNTTVKNADFINSRNAKKTYPKKSQVDLVVVEEHHEVLEYWFDAANKGKIPKSGNVLLHIDAHSDMAPPEMVDDYPVFRWPKNNREVKAMMQSNDVFIQAAVMSGLFKKVIWVWPSWDEDTHEGDDISVKYGGGVTTFDIPDNEQHFCECQYSKDGKTRQECQFVNRTMFSEDEDYDGSDIEPKDCDIKGNMVYQQIVDYNALNKLKLGQLVGEGESLLLDIDEDFFGCVLRGHRLVDAGIPWDEVEEIDDLMNEVFCPELTAHEGIANRFMQVILALITKHCKSSEEASVSCVTPRNPKSKALSIDITRVVKSYLEKGIFCAMSRSIRQQRLEKLIEYFIDLTVPQIRACADLGFCMQTSPRSYQANGFQLCHGANEPNTTIVTQHSPGENELLLRLKRVRRMLRTQSYPTPGMVTLCRSVRDGYTSVKYFEDIEESVIESVLDSRKDVNFNVIYDINLLGGEKGWPSRRMRKTTKNVKQ</sequence>
<protein>
    <submittedName>
        <fullName evidence="6">Tyrosine--tRNA ligase, cytoplasmic</fullName>
    </submittedName>
</protein>
<accession>A0A6S7IHC0</accession>
<dbReference type="EMBL" id="CACRXK020004389">
    <property type="protein sequence ID" value="CAB4002568.1"/>
    <property type="molecule type" value="Genomic_DNA"/>
</dbReference>
<evidence type="ECO:0000256" key="1">
    <source>
        <dbReference type="ARBA" id="ARBA00004496"/>
    </source>
</evidence>
<dbReference type="FunFam" id="2.40.50.140:FF:000047">
    <property type="entry name" value="tyrosine--tRNA ligase, cytoplasmic isoform X2"/>
    <property type="match status" value="1"/>
</dbReference>
<dbReference type="InterPro" id="IPR051270">
    <property type="entry name" value="Tyrosine-tRNA_ligase_regulator"/>
</dbReference>
<comment type="subcellular location">
    <subcellularLocation>
        <location evidence="1">Cytoplasm</location>
    </subcellularLocation>
</comment>
<dbReference type="PANTHER" id="PTHR11586:SF43">
    <property type="entry name" value="TYROSINE--TRNA LIGASE, CYTOPLASMIC"/>
    <property type="match status" value="1"/>
</dbReference>
<dbReference type="SUPFAM" id="SSF50249">
    <property type="entry name" value="Nucleic acid-binding proteins"/>
    <property type="match status" value="1"/>
</dbReference>
<reference evidence="6" key="1">
    <citation type="submission" date="2020-04" db="EMBL/GenBank/DDBJ databases">
        <authorList>
            <person name="Alioto T."/>
            <person name="Alioto T."/>
            <person name="Gomez Garrido J."/>
        </authorList>
    </citation>
    <scope>NUCLEOTIDE SEQUENCE</scope>
    <source>
        <strain evidence="6">A484AB</strain>
    </source>
</reference>
<dbReference type="Gene3D" id="2.40.50.140">
    <property type="entry name" value="Nucleic acid-binding proteins"/>
    <property type="match status" value="1"/>
</dbReference>
<dbReference type="GO" id="GO:0000049">
    <property type="term" value="F:tRNA binding"/>
    <property type="evidence" value="ECO:0007669"/>
    <property type="project" value="UniProtKB-UniRule"/>
</dbReference>
<evidence type="ECO:0000313" key="7">
    <source>
        <dbReference type="Proteomes" id="UP001152795"/>
    </source>
</evidence>
<evidence type="ECO:0000256" key="2">
    <source>
        <dbReference type="ARBA" id="ARBA00022490"/>
    </source>
</evidence>
<dbReference type="OrthoDB" id="418142at2759"/>
<dbReference type="Pfam" id="PF12640">
    <property type="entry name" value="UPF0489"/>
    <property type="match status" value="1"/>
</dbReference>
<organism evidence="6 7">
    <name type="scientific">Paramuricea clavata</name>
    <name type="common">Red gorgonian</name>
    <name type="synonym">Violescent sea-whip</name>
    <dbReference type="NCBI Taxonomy" id="317549"/>
    <lineage>
        <taxon>Eukaryota</taxon>
        <taxon>Metazoa</taxon>
        <taxon>Cnidaria</taxon>
        <taxon>Anthozoa</taxon>
        <taxon>Octocorallia</taxon>
        <taxon>Malacalcyonacea</taxon>
        <taxon>Plexauridae</taxon>
        <taxon>Paramuricea</taxon>
    </lineage>
</organism>
<dbReference type="InterPro" id="IPR012340">
    <property type="entry name" value="NA-bd_OB-fold"/>
</dbReference>
<dbReference type="PROSITE" id="PS50886">
    <property type="entry name" value="TRBD"/>
    <property type="match status" value="1"/>
</dbReference>
<gene>
    <name evidence="6" type="ORF">PACLA_8A060798</name>
</gene>
<dbReference type="GO" id="GO:0006412">
    <property type="term" value="P:translation"/>
    <property type="evidence" value="ECO:0007669"/>
    <property type="project" value="UniProtKB-KW"/>
</dbReference>
<evidence type="ECO:0000256" key="3">
    <source>
        <dbReference type="ARBA" id="ARBA00022555"/>
    </source>
</evidence>
<dbReference type="Gene3D" id="1.10.240.10">
    <property type="entry name" value="Tyrosyl-Transfer RNA Synthetase"/>
    <property type="match status" value="1"/>
</dbReference>
<evidence type="ECO:0000313" key="6">
    <source>
        <dbReference type="EMBL" id="CAB4002568.1"/>
    </source>
</evidence>
<proteinExistence type="predicted"/>
<keyword evidence="2" id="KW-0963">Cytoplasm</keyword>
<dbReference type="GO" id="GO:0004831">
    <property type="term" value="F:tyrosine-tRNA ligase activity"/>
    <property type="evidence" value="ECO:0007669"/>
    <property type="project" value="TreeGrafter"/>
</dbReference>
<evidence type="ECO:0000256" key="5">
    <source>
        <dbReference type="ARBA" id="ARBA00022917"/>
    </source>
</evidence>
<dbReference type="CDD" id="cd02799">
    <property type="entry name" value="tRNA_bind_EMAP-II_like"/>
    <property type="match status" value="1"/>
</dbReference>
<keyword evidence="5" id="KW-0648">Protein biosynthesis</keyword>
<dbReference type="PANTHER" id="PTHR11586">
    <property type="entry name" value="TRNA-AMINOACYLATION COFACTOR ARC1 FAMILY MEMBER"/>
    <property type="match status" value="1"/>
</dbReference>
<keyword evidence="3" id="KW-0820">tRNA-binding</keyword>
<name>A0A6S7IHC0_PARCT</name>
<dbReference type="GO" id="GO:0005737">
    <property type="term" value="C:cytoplasm"/>
    <property type="evidence" value="ECO:0007669"/>
    <property type="project" value="UniProtKB-SubCell"/>
</dbReference>
<keyword evidence="7" id="KW-1185">Reference proteome</keyword>
<keyword evidence="4" id="KW-0694">RNA-binding</keyword>
<dbReference type="InterPro" id="IPR024131">
    <property type="entry name" value="UPF0489"/>
</dbReference>
<dbReference type="Proteomes" id="UP001152795">
    <property type="component" value="Unassembled WGS sequence"/>
</dbReference>
<evidence type="ECO:0000256" key="4">
    <source>
        <dbReference type="ARBA" id="ARBA00022884"/>
    </source>
</evidence>